<evidence type="ECO:0000256" key="1">
    <source>
        <dbReference type="SAM" id="Coils"/>
    </source>
</evidence>
<dbReference type="Proteomes" id="UP000009049">
    <property type="component" value="Chromosome"/>
</dbReference>
<evidence type="ECO:0000313" key="2">
    <source>
        <dbReference type="EMBL" id="EAR14673.1"/>
    </source>
</evidence>
<dbReference type="HOGENOM" id="CLU_1389303_0_0_10"/>
<protein>
    <submittedName>
        <fullName evidence="2">Uncharacterized protein</fullName>
    </submittedName>
</protein>
<dbReference type="RefSeq" id="WP_015755460.1">
    <property type="nucleotide sequence ID" value="NC_013222.1"/>
</dbReference>
<gene>
    <name evidence="2" type="ordered locus">RB2501_01316</name>
</gene>
<sequence>MPRKSEKGYNYETIPAHLFIRLLQRDEAVAHRVVGAGAWRRIKERWLASREDEKGDQLLEARRRYLLESCKHGKVQLLIRWVTSAPEDKQKELFEALRISWSDDKKARGQQLKKLLNKHKELVKKAKRQLEALEKPEEEGEEPKFTMDDYDRSMASLELMGFHVEDYKTIPLGRYEAINSVARKRLDAQKEAKENG</sequence>
<organism evidence="2 3">
    <name type="scientific">Robiginitalea biformata (strain ATCC BAA-864 / DSM 15991 / KCTC 12146 / HTCC2501)</name>
    <dbReference type="NCBI Taxonomy" id="313596"/>
    <lineage>
        <taxon>Bacteria</taxon>
        <taxon>Pseudomonadati</taxon>
        <taxon>Bacteroidota</taxon>
        <taxon>Flavobacteriia</taxon>
        <taxon>Flavobacteriales</taxon>
        <taxon>Flavobacteriaceae</taxon>
        <taxon>Robiginitalea</taxon>
    </lineage>
</organism>
<keyword evidence="1" id="KW-0175">Coiled coil</keyword>
<name>A4CP56_ROBBH</name>
<dbReference type="EMBL" id="CP001712">
    <property type="protein sequence ID" value="EAR14673.1"/>
    <property type="molecule type" value="Genomic_DNA"/>
</dbReference>
<keyword evidence="3" id="KW-1185">Reference proteome</keyword>
<evidence type="ECO:0000313" key="3">
    <source>
        <dbReference type="Proteomes" id="UP000009049"/>
    </source>
</evidence>
<accession>A4CP56</accession>
<dbReference type="KEGG" id="rbi:RB2501_01316"/>
<dbReference type="AlphaFoldDB" id="A4CP56"/>
<feature type="coiled-coil region" evidence="1">
    <location>
        <begin position="109"/>
        <end position="136"/>
    </location>
</feature>
<proteinExistence type="predicted"/>
<dbReference type="STRING" id="313596.RB2501_01316"/>
<reference evidence="2 3" key="1">
    <citation type="journal article" date="2009" name="J. Bacteriol.">
        <title>Complete genome sequence of Robiginitalea biformata HTCC2501.</title>
        <authorList>
            <person name="Oh H.M."/>
            <person name="Giovannoni S.J."/>
            <person name="Lee K."/>
            <person name="Ferriera S."/>
            <person name="Johnson J."/>
            <person name="Cho J.C."/>
        </authorList>
    </citation>
    <scope>NUCLEOTIDE SEQUENCE [LARGE SCALE GENOMIC DNA]</scope>
    <source>
        <strain evidence="3">ATCC BAA-864 / HTCC2501 / KCTC 12146</strain>
    </source>
</reference>